<evidence type="ECO:0000256" key="3">
    <source>
        <dbReference type="ARBA" id="ARBA00022737"/>
    </source>
</evidence>
<feature type="binding site" evidence="5">
    <location>
        <position position="158"/>
    </location>
    <ligand>
        <name>Fe cation</name>
        <dbReference type="ChEBI" id="CHEBI:24875"/>
    </ligand>
</feature>
<accession>A0A0K0XYD2</accession>
<dbReference type="EMBL" id="CP012154">
    <property type="protein sequence ID" value="AKS42693.1"/>
    <property type="molecule type" value="Genomic_DNA"/>
</dbReference>
<proteinExistence type="inferred from homology"/>
<dbReference type="PIRSF" id="PIRSF009283">
    <property type="entry name" value="HPP_dOase"/>
    <property type="match status" value="1"/>
</dbReference>
<dbReference type="KEGG" id="wma:WM2015_2330"/>
<dbReference type="Gene3D" id="3.10.180.10">
    <property type="entry name" value="2,3-Dihydroxybiphenyl 1,2-Dioxygenase, domain 1"/>
    <property type="match status" value="2"/>
</dbReference>
<keyword evidence="7" id="KW-1185">Reference proteome</keyword>
<name>A0A0K0XYD2_9GAMM</name>
<keyword evidence="6" id="KW-0670">Pyruvate</keyword>
<organism evidence="6 7">
    <name type="scientific">Wenzhouxiangella marina</name>
    <dbReference type="NCBI Taxonomy" id="1579979"/>
    <lineage>
        <taxon>Bacteria</taxon>
        <taxon>Pseudomonadati</taxon>
        <taxon>Pseudomonadota</taxon>
        <taxon>Gammaproteobacteria</taxon>
        <taxon>Chromatiales</taxon>
        <taxon>Wenzhouxiangellaceae</taxon>
        <taxon>Wenzhouxiangella</taxon>
    </lineage>
</organism>
<keyword evidence="6" id="KW-0560">Oxidoreductase</keyword>
<dbReference type="InterPro" id="IPR029068">
    <property type="entry name" value="Glyas_Bleomycin-R_OHBP_Dase"/>
</dbReference>
<comment type="cofactor">
    <cofactor evidence="5">
        <name>Fe cation</name>
        <dbReference type="ChEBI" id="CHEBI:24875"/>
    </cofactor>
    <text evidence="5">Binds 1 Fe cation per subunit.</text>
</comment>
<dbReference type="FunFam" id="3.10.180.10:FF:000007">
    <property type="entry name" value="4-hydroxyphenylpyruvate dioxygenase"/>
    <property type="match status" value="1"/>
</dbReference>
<dbReference type="GO" id="GO:0006572">
    <property type="term" value="P:L-tyrosine catabolic process"/>
    <property type="evidence" value="ECO:0007669"/>
    <property type="project" value="TreeGrafter"/>
</dbReference>
<evidence type="ECO:0000313" key="6">
    <source>
        <dbReference type="EMBL" id="AKS42693.1"/>
    </source>
</evidence>
<dbReference type="AlphaFoldDB" id="A0A0K0XYD2"/>
<dbReference type="NCBIfam" id="TIGR01263">
    <property type="entry name" value="4HPPD"/>
    <property type="match status" value="1"/>
</dbReference>
<dbReference type="CDD" id="cd07250">
    <property type="entry name" value="HPPD_C_like"/>
    <property type="match status" value="1"/>
</dbReference>
<dbReference type="InterPro" id="IPR041736">
    <property type="entry name" value="4OHPhenylPyrv_dOase_N"/>
</dbReference>
<dbReference type="SUPFAM" id="SSF54593">
    <property type="entry name" value="Glyoxalase/Bleomycin resistance protein/Dihydroxybiphenyl dioxygenase"/>
    <property type="match status" value="1"/>
</dbReference>
<dbReference type="GO" id="GO:0003868">
    <property type="term" value="F:4-hydroxyphenylpyruvate dioxygenase activity"/>
    <property type="evidence" value="ECO:0007669"/>
    <property type="project" value="InterPro"/>
</dbReference>
<evidence type="ECO:0000313" key="7">
    <source>
        <dbReference type="Proteomes" id="UP000066624"/>
    </source>
</evidence>
<feature type="binding site" evidence="5">
    <location>
        <position position="236"/>
    </location>
    <ligand>
        <name>Fe cation</name>
        <dbReference type="ChEBI" id="CHEBI:24875"/>
    </ligand>
</feature>
<comment type="similarity">
    <text evidence="1">Belongs to the 4HPPD family.</text>
</comment>
<feature type="binding site" evidence="5">
    <location>
        <position position="316"/>
    </location>
    <ligand>
        <name>Fe cation</name>
        <dbReference type="ChEBI" id="CHEBI:24875"/>
    </ligand>
</feature>
<dbReference type="Pfam" id="PF00903">
    <property type="entry name" value="Glyoxalase"/>
    <property type="match status" value="1"/>
</dbReference>
<dbReference type="InterPro" id="IPR041735">
    <property type="entry name" value="4OHPhenylPyrv_dOase_C"/>
</dbReference>
<dbReference type="Proteomes" id="UP000066624">
    <property type="component" value="Chromosome"/>
</dbReference>
<dbReference type="PANTHER" id="PTHR11959:SF1">
    <property type="entry name" value="4-HYDROXYPHENYLPYRUVATE DIOXYGENASE"/>
    <property type="match status" value="1"/>
</dbReference>
<dbReference type="STRING" id="1579979.WM2015_2330"/>
<evidence type="ECO:0000256" key="1">
    <source>
        <dbReference type="ARBA" id="ARBA00005877"/>
    </source>
</evidence>
<dbReference type="Pfam" id="PF14696">
    <property type="entry name" value="Glyoxalase_5"/>
    <property type="match status" value="1"/>
</dbReference>
<keyword evidence="3" id="KW-0677">Repeat</keyword>
<gene>
    <name evidence="6" type="ORF">WM2015_2330</name>
</gene>
<dbReference type="InterPro" id="IPR004360">
    <property type="entry name" value="Glyas_Fos-R_dOase_dom"/>
</dbReference>
<evidence type="ECO:0000256" key="4">
    <source>
        <dbReference type="ARBA" id="ARBA00023004"/>
    </source>
</evidence>
<dbReference type="PATRIC" id="fig|1579979.3.peg.2381"/>
<dbReference type="PANTHER" id="PTHR11959">
    <property type="entry name" value="4-HYDROXYPHENYLPYRUVATE DIOXYGENASE"/>
    <property type="match status" value="1"/>
</dbReference>
<dbReference type="OrthoDB" id="9780241at2"/>
<dbReference type="InterPro" id="IPR005956">
    <property type="entry name" value="4OHPhenylPyrv_dOase"/>
</dbReference>
<reference evidence="6 7" key="1">
    <citation type="submission" date="2015-07" db="EMBL/GenBank/DDBJ databases">
        <authorList>
            <person name="Noorani M."/>
        </authorList>
    </citation>
    <scope>NUCLEOTIDE SEQUENCE [LARGE SCALE GENOMIC DNA]</scope>
    <source>
        <strain evidence="6 7">KCTC 42284</strain>
    </source>
</reference>
<dbReference type="GO" id="GO:0046872">
    <property type="term" value="F:metal ion binding"/>
    <property type="evidence" value="ECO:0007669"/>
    <property type="project" value="UniProtKB-KW"/>
</dbReference>
<evidence type="ECO:0000256" key="5">
    <source>
        <dbReference type="PIRSR" id="PIRSR009283-1"/>
    </source>
</evidence>
<dbReference type="PROSITE" id="PS51819">
    <property type="entry name" value="VOC"/>
    <property type="match status" value="2"/>
</dbReference>
<sequence length="348" mass="38805">MTETRPNPLGVDRFEFIEYAAPDAALLHDLFQRLGFTAVARHKSKAVTLYRQGDINFLVNEIPDSFASDFAAQHGPCCTGFALRVSDPADAREQALARGAKPIENKPETLAVDGPAISGIGGSALYLTGGIEDLESQFDFDPAVERNPRGVGLSFVDHLTHNVYNGNMAEWAGFYEKLFGFFEVKYFDIKGQQTGLRSKAMTAPNGKISIPINESENPKSQINEYLDEYKGEGVQHIALYTDSIYESVEALHANDIEFLDTPDTYFDVIDQRIPNHGEDVERMRKNKILIDADPNESNKQLLQIFTQTNIGPIFFEIIQRKGNEGFGEGNFQALFEAIERDQAKRGVL</sequence>
<keyword evidence="2 5" id="KW-0479">Metal-binding</keyword>
<keyword evidence="6" id="KW-0223">Dioxygenase</keyword>
<dbReference type="RefSeq" id="WP_049726233.1">
    <property type="nucleotide sequence ID" value="NZ_CP012154.1"/>
</dbReference>
<evidence type="ECO:0000256" key="2">
    <source>
        <dbReference type="ARBA" id="ARBA00022723"/>
    </source>
</evidence>
<dbReference type="CDD" id="cd08342">
    <property type="entry name" value="HPPD_N_like"/>
    <property type="match status" value="1"/>
</dbReference>
<protein>
    <submittedName>
        <fullName evidence="6">4-hydroxyphenylpyruvate dioxygenase</fullName>
    </submittedName>
</protein>
<keyword evidence="4 5" id="KW-0408">Iron</keyword>
<dbReference type="InterPro" id="IPR037523">
    <property type="entry name" value="VOC_core"/>
</dbReference>